<keyword evidence="2" id="KW-1185">Reference proteome</keyword>
<sequence>MVAQSRLIAALAATSTSPNPTNKPCDYYNNDRCIDAKTTATAPLPFPTLFHTPPKFVYAVDELDASSKDAALRRNPASIPSTYLGTVLKAAWWLEYDQNSLNDARSQERNYYAFALETASGGEIGGDGCAGLLGERCLGNLKKLFAEKTYRAPDYMDGGLGSVIWELYSNPPEDLGCPADIFGTRWDAPNTDIPIMLGQFEPFARYGGFFVKPALPSGNASFVHGPPQFRFRSVEEQSARGVIGITVGWPVTPNFEEPSYSLADVDVETVCLRLGSAGGGQGAGELDAKGDAWGHRVDL</sequence>
<dbReference type="EMBL" id="MU865940">
    <property type="protein sequence ID" value="KAK4448901.1"/>
    <property type="molecule type" value="Genomic_DNA"/>
</dbReference>
<comment type="caution">
    <text evidence="1">The sequence shown here is derived from an EMBL/GenBank/DDBJ whole genome shotgun (WGS) entry which is preliminary data.</text>
</comment>
<evidence type="ECO:0000313" key="2">
    <source>
        <dbReference type="Proteomes" id="UP001321760"/>
    </source>
</evidence>
<proteinExistence type="predicted"/>
<dbReference type="AlphaFoldDB" id="A0AAV9GKP9"/>
<gene>
    <name evidence="1" type="ORF">QBC34DRAFT_100652</name>
</gene>
<evidence type="ECO:0000313" key="1">
    <source>
        <dbReference type="EMBL" id="KAK4448901.1"/>
    </source>
</evidence>
<protein>
    <submittedName>
        <fullName evidence="1">Uncharacterized protein</fullName>
    </submittedName>
</protein>
<organism evidence="1 2">
    <name type="scientific">Podospora aff. communis PSN243</name>
    <dbReference type="NCBI Taxonomy" id="3040156"/>
    <lineage>
        <taxon>Eukaryota</taxon>
        <taxon>Fungi</taxon>
        <taxon>Dikarya</taxon>
        <taxon>Ascomycota</taxon>
        <taxon>Pezizomycotina</taxon>
        <taxon>Sordariomycetes</taxon>
        <taxon>Sordariomycetidae</taxon>
        <taxon>Sordariales</taxon>
        <taxon>Podosporaceae</taxon>
        <taxon>Podospora</taxon>
    </lineage>
</organism>
<dbReference type="Proteomes" id="UP001321760">
    <property type="component" value="Unassembled WGS sequence"/>
</dbReference>
<accession>A0AAV9GKP9</accession>
<reference evidence="1" key="1">
    <citation type="journal article" date="2023" name="Mol. Phylogenet. Evol.">
        <title>Genome-scale phylogeny and comparative genomics of the fungal order Sordariales.</title>
        <authorList>
            <person name="Hensen N."/>
            <person name="Bonometti L."/>
            <person name="Westerberg I."/>
            <person name="Brannstrom I.O."/>
            <person name="Guillou S."/>
            <person name="Cros-Aarteil S."/>
            <person name="Calhoun S."/>
            <person name="Haridas S."/>
            <person name="Kuo A."/>
            <person name="Mondo S."/>
            <person name="Pangilinan J."/>
            <person name="Riley R."/>
            <person name="LaButti K."/>
            <person name="Andreopoulos B."/>
            <person name="Lipzen A."/>
            <person name="Chen C."/>
            <person name="Yan M."/>
            <person name="Daum C."/>
            <person name="Ng V."/>
            <person name="Clum A."/>
            <person name="Steindorff A."/>
            <person name="Ohm R.A."/>
            <person name="Martin F."/>
            <person name="Silar P."/>
            <person name="Natvig D.O."/>
            <person name="Lalanne C."/>
            <person name="Gautier V."/>
            <person name="Ament-Velasquez S.L."/>
            <person name="Kruys A."/>
            <person name="Hutchinson M.I."/>
            <person name="Powell A.J."/>
            <person name="Barry K."/>
            <person name="Miller A.N."/>
            <person name="Grigoriev I.V."/>
            <person name="Debuchy R."/>
            <person name="Gladieux P."/>
            <person name="Hiltunen Thoren M."/>
            <person name="Johannesson H."/>
        </authorList>
    </citation>
    <scope>NUCLEOTIDE SEQUENCE</scope>
    <source>
        <strain evidence="1">PSN243</strain>
    </source>
</reference>
<name>A0AAV9GKP9_9PEZI</name>
<reference evidence="1" key="2">
    <citation type="submission" date="2023-05" db="EMBL/GenBank/DDBJ databases">
        <authorList>
            <consortium name="Lawrence Berkeley National Laboratory"/>
            <person name="Steindorff A."/>
            <person name="Hensen N."/>
            <person name="Bonometti L."/>
            <person name="Westerberg I."/>
            <person name="Brannstrom I.O."/>
            <person name="Guillou S."/>
            <person name="Cros-Aarteil S."/>
            <person name="Calhoun S."/>
            <person name="Haridas S."/>
            <person name="Kuo A."/>
            <person name="Mondo S."/>
            <person name="Pangilinan J."/>
            <person name="Riley R."/>
            <person name="Labutti K."/>
            <person name="Andreopoulos B."/>
            <person name="Lipzen A."/>
            <person name="Chen C."/>
            <person name="Yanf M."/>
            <person name="Daum C."/>
            <person name="Ng V."/>
            <person name="Clum A."/>
            <person name="Ohm R."/>
            <person name="Martin F."/>
            <person name="Silar P."/>
            <person name="Natvig D."/>
            <person name="Lalanne C."/>
            <person name="Gautier V."/>
            <person name="Ament-Velasquez S.L."/>
            <person name="Kruys A."/>
            <person name="Hutchinson M.I."/>
            <person name="Powell A.J."/>
            <person name="Barry K."/>
            <person name="Miller A.N."/>
            <person name="Grigoriev I.V."/>
            <person name="Debuchy R."/>
            <person name="Gladieux P."/>
            <person name="Thoren M.H."/>
            <person name="Johannesson H."/>
        </authorList>
    </citation>
    <scope>NUCLEOTIDE SEQUENCE</scope>
    <source>
        <strain evidence="1">PSN243</strain>
    </source>
</reference>